<dbReference type="InterPro" id="IPR009057">
    <property type="entry name" value="Homeodomain-like_sf"/>
</dbReference>
<keyword evidence="7" id="KW-1185">Reference proteome</keyword>
<accession>A0A917XAH6</accession>
<evidence type="ECO:0000259" key="5">
    <source>
        <dbReference type="PROSITE" id="PS50977"/>
    </source>
</evidence>
<proteinExistence type="predicted"/>
<dbReference type="EMBL" id="BMML01000004">
    <property type="protein sequence ID" value="GGM99908.1"/>
    <property type="molecule type" value="Genomic_DNA"/>
</dbReference>
<dbReference type="Gene3D" id="1.10.357.10">
    <property type="entry name" value="Tetracycline Repressor, domain 2"/>
    <property type="match status" value="1"/>
</dbReference>
<dbReference type="InterPro" id="IPR036271">
    <property type="entry name" value="Tet_transcr_reg_TetR-rel_C_sf"/>
</dbReference>
<feature type="domain" description="HTH tetR-type" evidence="5">
    <location>
        <begin position="7"/>
        <end position="67"/>
    </location>
</feature>
<keyword evidence="2 4" id="KW-0238">DNA-binding</keyword>
<dbReference type="Proteomes" id="UP000653411">
    <property type="component" value="Unassembled WGS sequence"/>
</dbReference>
<gene>
    <name evidence="6" type="ORF">GCM10011578_021370</name>
</gene>
<dbReference type="Pfam" id="PF00440">
    <property type="entry name" value="TetR_N"/>
    <property type="match status" value="1"/>
</dbReference>
<dbReference type="SUPFAM" id="SSF46689">
    <property type="entry name" value="Homeodomain-like"/>
    <property type="match status" value="1"/>
</dbReference>
<organism evidence="6 7">
    <name type="scientific">Streptomyces fuscichromogenes</name>
    <dbReference type="NCBI Taxonomy" id="1324013"/>
    <lineage>
        <taxon>Bacteria</taxon>
        <taxon>Bacillati</taxon>
        <taxon>Actinomycetota</taxon>
        <taxon>Actinomycetes</taxon>
        <taxon>Kitasatosporales</taxon>
        <taxon>Streptomycetaceae</taxon>
        <taxon>Streptomyces</taxon>
    </lineage>
</organism>
<sequence>MKTASELHPKDRLLRTASRLFYAEGIHAVGVERLITEAQVTRATFYRHYPSKDDLVSAYLATTATGIRDAVGRARDGRSPREAIRAVMAVLGDATLEDGFRGCQFLNAAAEYPDRTHPVRAVIDDQRTWLFEVFRELSTGLGHSDPEHAARVLVLLHDGAFQAAELGDPAVVRETLRRAVDEVFPAEEA</sequence>
<keyword evidence="3" id="KW-0804">Transcription</keyword>
<dbReference type="InterPro" id="IPR001647">
    <property type="entry name" value="HTH_TetR"/>
</dbReference>
<dbReference type="GO" id="GO:0003677">
    <property type="term" value="F:DNA binding"/>
    <property type="evidence" value="ECO:0007669"/>
    <property type="project" value="UniProtKB-UniRule"/>
</dbReference>
<feature type="DNA-binding region" description="H-T-H motif" evidence="4">
    <location>
        <begin position="30"/>
        <end position="49"/>
    </location>
</feature>
<dbReference type="PANTHER" id="PTHR47506">
    <property type="entry name" value="TRANSCRIPTIONAL REGULATORY PROTEIN"/>
    <property type="match status" value="1"/>
</dbReference>
<dbReference type="PRINTS" id="PR00455">
    <property type="entry name" value="HTHTETR"/>
</dbReference>
<dbReference type="AlphaFoldDB" id="A0A917XAH6"/>
<protein>
    <submittedName>
        <fullName evidence="6">TetR family transcriptional regulator</fullName>
    </submittedName>
</protein>
<evidence type="ECO:0000313" key="7">
    <source>
        <dbReference type="Proteomes" id="UP000653411"/>
    </source>
</evidence>
<keyword evidence="1" id="KW-0805">Transcription regulation</keyword>
<evidence type="ECO:0000256" key="1">
    <source>
        <dbReference type="ARBA" id="ARBA00023015"/>
    </source>
</evidence>
<evidence type="ECO:0000256" key="4">
    <source>
        <dbReference type="PROSITE-ProRule" id="PRU00335"/>
    </source>
</evidence>
<dbReference type="PANTHER" id="PTHR47506:SF1">
    <property type="entry name" value="HTH-TYPE TRANSCRIPTIONAL REGULATOR YJDC"/>
    <property type="match status" value="1"/>
</dbReference>
<evidence type="ECO:0000256" key="2">
    <source>
        <dbReference type="ARBA" id="ARBA00023125"/>
    </source>
</evidence>
<comment type="caution">
    <text evidence="6">The sequence shown here is derived from an EMBL/GenBank/DDBJ whole genome shotgun (WGS) entry which is preliminary data.</text>
</comment>
<evidence type="ECO:0000313" key="6">
    <source>
        <dbReference type="EMBL" id="GGM99908.1"/>
    </source>
</evidence>
<dbReference type="PROSITE" id="PS50977">
    <property type="entry name" value="HTH_TETR_2"/>
    <property type="match status" value="1"/>
</dbReference>
<reference evidence="6" key="1">
    <citation type="journal article" date="2014" name="Int. J. Syst. Evol. Microbiol.">
        <title>Complete genome sequence of Corynebacterium casei LMG S-19264T (=DSM 44701T), isolated from a smear-ripened cheese.</title>
        <authorList>
            <consortium name="US DOE Joint Genome Institute (JGI-PGF)"/>
            <person name="Walter F."/>
            <person name="Albersmeier A."/>
            <person name="Kalinowski J."/>
            <person name="Ruckert C."/>
        </authorList>
    </citation>
    <scope>NUCLEOTIDE SEQUENCE</scope>
    <source>
        <strain evidence="6">CGMCC 4.7110</strain>
    </source>
</reference>
<name>A0A917XAH6_9ACTN</name>
<evidence type="ECO:0000256" key="3">
    <source>
        <dbReference type="ARBA" id="ARBA00023163"/>
    </source>
</evidence>
<dbReference type="RefSeq" id="WP_189262393.1">
    <property type="nucleotide sequence ID" value="NZ_BMML01000004.1"/>
</dbReference>
<reference evidence="6" key="2">
    <citation type="submission" date="2020-09" db="EMBL/GenBank/DDBJ databases">
        <authorList>
            <person name="Sun Q."/>
            <person name="Zhou Y."/>
        </authorList>
    </citation>
    <scope>NUCLEOTIDE SEQUENCE</scope>
    <source>
        <strain evidence="6">CGMCC 4.7110</strain>
    </source>
</reference>
<dbReference type="SUPFAM" id="SSF48498">
    <property type="entry name" value="Tetracyclin repressor-like, C-terminal domain"/>
    <property type="match status" value="1"/>
</dbReference>